<dbReference type="PROSITE" id="PS51257">
    <property type="entry name" value="PROKAR_LIPOPROTEIN"/>
    <property type="match status" value="1"/>
</dbReference>
<protein>
    <submittedName>
        <fullName evidence="8">Hyaluronate lyase</fullName>
        <ecNumber evidence="8">4.2.2.1</ecNumber>
    </submittedName>
</protein>
<dbReference type="EMBL" id="CP002696">
    <property type="protein sequence ID" value="AEE16975.1"/>
    <property type="molecule type" value="Genomic_DNA"/>
</dbReference>
<dbReference type="InterPro" id="IPR011071">
    <property type="entry name" value="Lyase_8-like_C"/>
</dbReference>
<dbReference type="GO" id="GO:0030340">
    <property type="term" value="F:hyaluronate lyase activity"/>
    <property type="evidence" value="ECO:0007669"/>
    <property type="project" value="UniProtKB-EC"/>
</dbReference>
<dbReference type="Proteomes" id="UP000006546">
    <property type="component" value="Chromosome"/>
</dbReference>
<keyword evidence="3 8" id="KW-0456">Lyase</keyword>
<dbReference type="AlphaFoldDB" id="F4LPB3"/>
<feature type="domain" description="Polysaccharide lyase family 8 C-terminal" evidence="6">
    <location>
        <begin position="717"/>
        <end position="799"/>
    </location>
</feature>
<evidence type="ECO:0000313" key="9">
    <source>
        <dbReference type="Proteomes" id="UP000006546"/>
    </source>
</evidence>
<accession>F4LPB3</accession>
<dbReference type="PANTHER" id="PTHR38481:SF1">
    <property type="entry name" value="HYALURONATE LYASE"/>
    <property type="match status" value="1"/>
</dbReference>
<dbReference type="InterPro" id="IPR004103">
    <property type="entry name" value="Lyase_8_C"/>
</dbReference>
<dbReference type="PANTHER" id="PTHR38481">
    <property type="entry name" value="HYALURONATE LYASE"/>
    <property type="match status" value="1"/>
</dbReference>
<comment type="similarity">
    <text evidence="1">Belongs to the polysaccharide lyase 8 family.</text>
</comment>
<evidence type="ECO:0000256" key="4">
    <source>
        <dbReference type="PIRSR" id="PIRSR638970-1"/>
    </source>
</evidence>
<evidence type="ECO:0000313" key="8">
    <source>
        <dbReference type="EMBL" id="AEE16975.1"/>
    </source>
</evidence>
<dbReference type="HOGENOM" id="CLU_004172_4_1_12"/>
<dbReference type="Pfam" id="PF02884">
    <property type="entry name" value="Lyase_8_C"/>
    <property type="match status" value="1"/>
</dbReference>
<dbReference type="InterPro" id="IPR003159">
    <property type="entry name" value="Lyase_8_central_dom"/>
</dbReference>
<dbReference type="SUPFAM" id="SSF48230">
    <property type="entry name" value="Chondroitin AC/alginate lyase"/>
    <property type="match status" value="1"/>
</dbReference>
<evidence type="ECO:0000259" key="7">
    <source>
        <dbReference type="Pfam" id="PF08124"/>
    </source>
</evidence>
<dbReference type="InterPro" id="IPR038970">
    <property type="entry name" value="Lyase_8"/>
</dbReference>
<dbReference type="InterPro" id="IPR011013">
    <property type="entry name" value="Gal_mutarotase_sf_dom"/>
</dbReference>
<evidence type="ECO:0000259" key="5">
    <source>
        <dbReference type="Pfam" id="PF02278"/>
    </source>
</evidence>
<reference evidence="9" key="1">
    <citation type="submission" date="2011-04" db="EMBL/GenBank/DDBJ databases">
        <title>The complete genome of Treponema brennaborense DSM 12168.</title>
        <authorList>
            <person name="Lucas S."/>
            <person name="Han J."/>
            <person name="Lapidus A."/>
            <person name="Bruce D."/>
            <person name="Goodwin L."/>
            <person name="Pitluck S."/>
            <person name="Peters L."/>
            <person name="Kyrpides N."/>
            <person name="Mavromatis K."/>
            <person name="Ivanova N."/>
            <person name="Mikhailova N."/>
            <person name="Pagani I."/>
            <person name="Teshima H."/>
            <person name="Detter J.C."/>
            <person name="Tapia R."/>
            <person name="Han C."/>
            <person name="Land M."/>
            <person name="Hauser L."/>
            <person name="Markowitz V."/>
            <person name="Cheng J.-F."/>
            <person name="Hugenholtz P."/>
            <person name="Woyke T."/>
            <person name="Wu D."/>
            <person name="Gronow S."/>
            <person name="Wellnitz S."/>
            <person name="Brambilla E."/>
            <person name="Klenk H.-P."/>
            <person name="Eisen J.A."/>
        </authorList>
    </citation>
    <scope>NUCLEOTIDE SEQUENCE [LARGE SCALE GENOMIC DNA]</scope>
    <source>
        <strain evidence="9">DSM 12168 / CIP 105900 / DD5/3</strain>
    </source>
</reference>
<sequence>MHKKSVISGVCILLLYCSIVTGCTGFINGDSAEKNGSAEQAVSFTKLRDAWRSRIIDTRTDGGSGDAARLTASLSGVAEKHFAAAVDSDDGCPWIDEDVSRWQSDPAHLRRIVMRLEWIAKAWATPLCSRYHDAAYEAFLKRALRWVADTGYPRLSAYYGNWWYWELAIPEHIGSVCILLYDVLDSELIRCLTGTVLFYQSDPYYNRNSPAAWNGIASTVQPVESRGANRIDSARVALLMAILSENGEQLRKAFSAASDAIQYEIRNSDGSFSDGFYEDGTFRQHIHVPYTGTYGSEFLLGACTLFSVFASASMSLPEAQIRLLYEFAQKSFIPCVYKGIALDMLRGRAVSRYNESDHVTGHNVIGGFLVLANLLPAGSAEKKEIQGHAKSWILEDSYREFLKQTSDPYLLMLAEKTLADNSVTPAVSADSHILFPYADRVIHRRKNFVFSVSMFSKRVCNFESINGENKHGWHSSDGMTYLYDSDASHYSDGFWAAVNPYRLAGTTVDPVPLIPGKGSKLFSRETWVGGVSLDKYGSAGMQLSGNLIEENGLPIPDTAVRAYPSLRAKKSWFMFDNEIVCLGADISSQDAADDTRHIETILENRRITDVPPDRCVFSGAAGSVRYFHVRSVANSRFGIGYILLQPQSDIRYHIISRTGSWSAIGLKGALYDTVVKNFFELWIDHGKNPQRAAYAYIILPAVTSAELVRYAAAPEITVISNTERVQAVCNLQTGNGKTPIWGIHVWTDDPVVIQPAENSVVFFPDVSVDGAGAFLLRYDTERQLLELAVSDPTMEKRQIRIGVSYEGAPNRQKKIRKIITADAFITARISDDEKRADIMMNCIGAEGKSSRILFGISE</sequence>
<dbReference type="CDD" id="cd01083">
    <property type="entry name" value="GAG_Lyase"/>
    <property type="match status" value="1"/>
</dbReference>
<keyword evidence="9" id="KW-1185">Reference proteome</keyword>
<dbReference type="GO" id="GO:0005975">
    <property type="term" value="P:carbohydrate metabolic process"/>
    <property type="evidence" value="ECO:0007669"/>
    <property type="project" value="InterPro"/>
</dbReference>
<dbReference type="Gene3D" id="2.60.220.10">
    <property type="entry name" value="Polysaccharide lyase family 8-like, C-terminal"/>
    <property type="match status" value="1"/>
</dbReference>
<dbReference type="InterPro" id="IPR014718">
    <property type="entry name" value="GH-type_carb-bd"/>
</dbReference>
<dbReference type="OrthoDB" id="6394136at2"/>
<dbReference type="Gene3D" id="2.70.98.10">
    <property type="match status" value="1"/>
</dbReference>
<evidence type="ECO:0000256" key="1">
    <source>
        <dbReference type="ARBA" id="ARBA00006699"/>
    </source>
</evidence>
<dbReference type="Gene3D" id="1.50.10.100">
    <property type="entry name" value="Chondroitin AC/alginate lyase"/>
    <property type="match status" value="1"/>
</dbReference>
<feature type="active site" evidence="4">
    <location>
        <position position="294"/>
    </location>
</feature>
<evidence type="ECO:0000259" key="6">
    <source>
        <dbReference type="Pfam" id="PF02884"/>
    </source>
</evidence>
<name>F4LPB3_TREBD</name>
<dbReference type="Pfam" id="PF08124">
    <property type="entry name" value="Lyase_8_N"/>
    <property type="match status" value="1"/>
</dbReference>
<feature type="active site" evidence="4">
    <location>
        <position position="285"/>
    </location>
</feature>
<dbReference type="InterPro" id="IPR012970">
    <property type="entry name" value="Lyase_8_alpha_N"/>
</dbReference>
<dbReference type="InterPro" id="IPR008929">
    <property type="entry name" value="Chondroitin_lyas"/>
</dbReference>
<proteinExistence type="inferred from homology"/>
<dbReference type="RefSeq" id="WP_013758680.1">
    <property type="nucleotide sequence ID" value="NC_015500.1"/>
</dbReference>
<dbReference type="GO" id="GO:0005576">
    <property type="term" value="C:extracellular region"/>
    <property type="evidence" value="ECO:0007669"/>
    <property type="project" value="InterPro"/>
</dbReference>
<organism evidence="8 9">
    <name type="scientific">Treponema brennaborense (strain DSM 12168 / CIP 105900 / DD5/3)</name>
    <dbReference type="NCBI Taxonomy" id="906968"/>
    <lineage>
        <taxon>Bacteria</taxon>
        <taxon>Pseudomonadati</taxon>
        <taxon>Spirochaetota</taxon>
        <taxon>Spirochaetia</taxon>
        <taxon>Spirochaetales</taxon>
        <taxon>Treponemataceae</taxon>
        <taxon>Treponema</taxon>
    </lineage>
</organism>
<feature type="domain" description="Polysaccharide lyase 8 N-terminal alpha-helical" evidence="7">
    <location>
        <begin position="55"/>
        <end position="378"/>
    </location>
</feature>
<feature type="active site" evidence="4">
    <location>
        <position position="348"/>
    </location>
</feature>
<dbReference type="eggNOG" id="COG5492">
    <property type="taxonomic scope" value="Bacteria"/>
</dbReference>
<dbReference type="EC" id="4.2.2.1" evidence="8"/>
<dbReference type="Pfam" id="PF02278">
    <property type="entry name" value="Lyase_8"/>
    <property type="match status" value="1"/>
</dbReference>
<feature type="domain" description="Polysaccharide lyase family 8 central" evidence="5">
    <location>
        <begin position="433"/>
        <end position="702"/>
    </location>
</feature>
<dbReference type="STRING" id="906968.Trebr_1552"/>
<gene>
    <name evidence="8" type="ordered locus">Trebr_1552</name>
</gene>
<dbReference type="SUPFAM" id="SSF49863">
    <property type="entry name" value="Hyaluronate lyase-like, C-terminal domain"/>
    <property type="match status" value="1"/>
</dbReference>
<keyword evidence="2" id="KW-0732">Signal</keyword>
<evidence type="ECO:0000256" key="2">
    <source>
        <dbReference type="ARBA" id="ARBA00022729"/>
    </source>
</evidence>
<evidence type="ECO:0000256" key="3">
    <source>
        <dbReference type="ARBA" id="ARBA00023239"/>
    </source>
</evidence>
<dbReference type="SUPFAM" id="SSF74650">
    <property type="entry name" value="Galactose mutarotase-like"/>
    <property type="match status" value="1"/>
</dbReference>
<dbReference type="GO" id="GO:0030246">
    <property type="term" value="F:carbohydrate binding"/>
    <property type="evidence" value="ECO:0007669"/>
    <property type="project" value="InterPro"/>
</dbReference>
<dbReference type="KEGG" id="tbe:Trebr_1552"/>